<accession>A0A540KDA5</accession>
<dbReference type="AlphaFoldDB" id="A0A540KDA5"/>
<dbReference type="EMBL" id="VIEB01001436">
    <property type="protein sequence ID" value="TQD72179.1"/>
    <property type="molecule type" value="Genomic_DNA"/>
</dbReference>
<name>A0A540KDA5_MALBA</name>
<evidence type="ECO:0000313" key="2">
    <source>
        <dbReference type="Proteomes" id="UP000315295"/>
    </source>
</evidence>
<comment type="caution">
    <text evidence="1">The sequence shown here is derived from an EMBL/GenBank/DDBJ whole genome shotgun (WGS) entry which is preliminary data.</text>
</comment>
<organism evidence="1 2">
    <name type="scientific">Malus baccata</name>
    <name type="common">Siberian crab apple</name>
    <name type="synonym">Pyrus baccata</name>
    <dbReference type="NCBI Taxonomy" id="106549"/>
    <lineage>
        <taxon>Eukaryota</taxon>
        <taxon>Viridiplantae</taxon>
        <taxon>Streptophyta</taxon>
        <taxon>Embryophyta</taxon>
        <taxon>Tracheophyta</taxon>
        <taxon>Spermatophyta</taxon>
        <taxon>Magnoliopsida</taxon>
        <taxon>eudicotyledons</taxon>
        <taxon>Gunneridae</taxon>
        <taxon>Pentapetalae</taxon>
        <taxon>rosids</taxon>
        <taxon>fabids</taxon>
        <taxon>Rosales</taxon>
        <taxon>Rosaceae</taxon>
        <taxon>Amygdaloideae</taxon>
        <taxon>Maleae</taxon>
        <taxon>Malus</taxon>
    </lineage>
</organism>
<sequence length="52" mass="5940">MEKSCTLLVHFDTGTPPLHHHHLAPEPWMPKKVYSRPRMSVLSGVTDCLQMV</sequence>
<dbReference type="Proteomes" id="UP000315295">
    <property type="component" value="Unassembled WGS sequence"/>
</dbReference>
<gene>
    <name evidence="1" type="ORF">C1H46_042290</name>
</gene>
<protein>
    <submittedName>
        <fullName evidence="1">Uncharacterized protein</fullName>
    </submittedName>
</protein>
<evidence type="ECO:0000313" key="1">
    <source>
        <dbReference type="EMBL" id="TQD72179.1"/>
    </source>
</evidence>
<proteinExistence type="predicted"/>
<reference evidence="1 2" key="1">
    <citation type="journal article" date="2019" name="G3 (Bethesda)">
        <title>Sequencing of a Wild Apple (Malus baccata) Genome Unravels the Differences Between Cultivated and Wild Apple Species Regarding Disease Resistance and Cold Tolerance.</title>
        <authorList>
            <person name="Chen X."/>
        </authorList>
    </citation>
    <scope>NUCLEOTIDE SEQUENCE [LARGE SCALE GENOMIC DNA]</scope>
    <source>
        <strain evidence="2">cv. Shandingzi</strain>
        <tissue evidence="1">Leaves</tissue>
    </source>
</reference>
<keyword evidence="2" id="KW-1185">Reference proteome</keyword>